<proteinExistence type="predicted"/>
<sequence>MAQEVEIRGPIKDESAIKKVIQEITNGTIVVEPVSQIAVFLKHEGASYVIRWSEGDSHFEFIYKKKTKDVENLESREEITTLIHKSQVSEFLMIMSNLGLTEGLVSAATRFEFSNDSVSWSFKLNTQVGNYWEAEATPKLANQLNGDVIQILTKLKEITDPYQLETWTEQEFKDHYKNAWSGVEYKPMFEIIELL</sequence>
<evidence type="ECO:0000313" key="2">
    <source>
        <dbReference type="Proteomes" id="UP000228920"/>
    </source>
</evidence>
<protein>
    <recommendedName>
        <fullName evidence="3">CYTH domain-containing protein</fullName>
    </recommendedName>
</protein>
<accession>A0A2M7TLU7</accession>
<comment type="caution">
    <text evidence="1">The sequence shown here is derived from an EMBL/GenBank/DDBJ whole genome shotgun (WGS) entry which is preliminary data.</text>
</comment>
<dbReference type="EMBL" id="PFNL01000013">
    <property type="protein sequence ID" value="PIZ48115.1"/>
    <property type="molecule type" value="Genomic_DNA"/>
</dbReference>
<dbReference type="SUPFAM" id="SSF55154">
    <property type="entry name" value="CYTH-like phosphatases"/>
    <property type="match status" value="1"/>
</dbReference>
<dbReference type="InterPro" id="IPR033469">
    <property type="entry name" value="CYTH-like_dom_sf"/>
</dbReference>
<gene>
    <name evidence="1" type="ORF">COY32_00530</name>
</gene>
<dbReference type="Proteomes" id="UP000228920">
    <property type="component" value="Unassembled WGS sequence"/>
</dbReference>
<dbReference type="AlphaFoldDB" id="A0A2M7TLU7"/>
<evidence type="ECO:0008006" key="3">
    <source>
        <dbReference type="Google" id="ProtNLM"/>
    </source>
</evidence>
<dbReference type="Gene3D" id="2.40.320.10">
    <property type="entry name" value="Hypothetical Protein Pfu-838710-001"/>
    <property type="match status" value="1"/>
</dbReference>
<feature type="non-terminal residue" evidence="1">
    <location>
        <position position="195"/>
    </location>
</feature>
<organism evidence="1 2">
    <name type="scientific">candidate division WWE3 bacterium CG_4_10_14_0_2_um_filter_41_14</name>
    <dbReference type="NCBI Taxonomy" id="1975072"/>
    <lineage>
        <taxon>Bacteria</taxon>
        <taxon>Katanobacteria</taxon>
    </lineage>
</organism>
<evidence type="ECO:0000313" key="1">
    <source>
        <dbReference type="EMBL" id="PIZ48115.1"/>
    </source>
</evidence>
<name>A0A2M7TLU7_UNCKA</name>
<reference evidence="2" key="1">
    <citation type="submission" date="2017-09" db="EMBL/GenBank/DDBJ databases">
        <title>Depth-based differentiation of microbial function through sediment-hosted aquifers and enrichment of novel symbionts in the deep terrestrial subsurface.</title>
        <authorList>
            <person name="Probst A.J."/>
            <person name="Ladd B."/>
            <person name="Jarett J.K."/>
            <person name="Geller-Mcgrath D.E."/>
            <person name="Sieber C.M.K."/>
            <person name="Emerson J.B."/>
            <person name="Anantharaman K."/>
            <person name="Thomas B.C."/>
            <person name="Malmstrom R."/>
            <person name="Stieglmeier M."/>
            <person name="Klingl A."/>
            <person name="Woyke T."/>
            <person name="Ryan C.M."/>
            <person name="Banfield J.F."/>
        </authorList>
    </citation>
    <scope>NUCLEOTIDE SEQUENCE [LARGE SCALE GENOMIC DNA]</scope>
</reference>